<evidence type="ECO:0000256" key="4">
    <source>
        <dbReference type="ARBA" id="ARBA00001946"/>
    </source>
</evidence>
<reference evidence="15" key="1">
    <citation type="submission" date="2020-05" db="EMBL/GenBank/DDBJ databases">
        <authorList>
            <person name="Chiriac C."/>
            <person name="Salcher M."/>
            <person name="Ghai R."/>
            <person name="Kavagutti S V."/>
        </authorList>
    </citation>
    <scope>NUCLEOTIDE SEQUENCE</scope>
</reference>
<dbReference type="PANTHER" id="PTHR43522">
    <property type="entry name" value="TRANSKETOLASE"/>
    <property type="match status" value="1"/>
</dbReference>
<evidence type="ECO:0000259" key="14">
    <source>
        <dbReference type="SMART" id="SM00861"/>
    </source>
</evidence>
<comment type="cofactor">
    <cofactor evidence="4">
        <name>Mg(2+)</name>
        <dbReference type="ChEBI" id="CHEBI:18420"/>
    </cofactor>
</comment>
<evidence type="ECO:0000256" key="12">
    <source>
        <dbReference type="ARBA" id="ARBA00023052"/>
    </source>
</evidence>
<gene>
    <name evidence="15" type="ORF">UFOPK4175_00917</name>
</gene>
<evidence type="ECO:0000256" key="10">
    <source>
        <dbReference type="ARBA" id="ARBA00022837"/>
    </source>
</evidence>
<evidence type="ECO:0000256" key="8">
    <source>
        <dbReference type="ARBA" id="ARBA00022679"/>
    </source>
</evidence>
<evidence type="ECO:0000313" key="15">
    <source>
        <dbReference type="EMBL" id="CAB5036320.1"/>
    </source>
</evidence>
<dbReference type="SUPFAM" id="SSF52922">
    <property type="entry name" value="TK C-terminal domain-like"/>
    <property type="match status" value="1"/>
</dbReference>
<dbReference type="InterPro" id="IPR029061">
    <property type="entry name" value="THDP-binding"/>
</dbReference>
<keyword evidence="12" id="KW-0786">Thiamine pyrophosphate</keyword>
<evidence type="ECO:0000256" key="9">
    <source>
        <dbReference type="ARBA" id="ARBA00022723"/>
    </source>
</evidence>
<organism evidence="15">
    <name type="scientific">freshwater metagenome</name>
    <dbReference type="NCBI Taxonomy" id="449393"/>
    <lineage>
        <taxon>unclassified sequences</taxon>
        <taxon>metagenomes</taxon>
        <taxon>ecological metagenomes</taxon>
    </lineage>
</organism>
<keyword evidence="10" id="KW-0106">Calcium</keyword>
<feature type="domain" description="Transketolase-like pyrimidine-binding" evidence="14">
    <location>
        <begin position="17"/>
        <end position="190"/>
    </location>
</feature>
<dbReference type="GO" id="GO:0006098">
    <property type="term" value="P:pentose-phosphate shunt"/>
    <property type="evidence" value="ECO:0007669"/>
    <property type="project" value="TreeGrafter"/>
</dbReference>
<dbReference type="GO" id="GO:0046872">
    <property type="term" value="F:metal ion binding"/>
    <property type="evidence" value="ECO:0007669"/>
    <property type="project" value="UniProtKB-KW"/>
</dbReference>
<dbReference type="InterPro" id="IPR055152">
    <property type="entry name" value="Transketolase-like_C_2"/>
</dbReference>
<evidence type="ECO:0000256" key="3">
    <source>
        <dbReference type="ARBA" id="ARBA00001941"/>
    </source>
</evidence>
<comment type="subunit">
    <text evidence="6">Homodimer.</text>
</comment>
<name>A0A6J7S7E2_9ZZZZ</name>
<dbReference type="PANTHER" id="PTHR43522:SF2">
    <property type="entry name" value="TRANSKETOLASE 1-RELATED"/>
    <property type="match status" value="1"/>
</dbReference>
<dbReference type="GO" id="GO:0004802">
    <property type="term" value="F:transketolase activity"/>
    <property type="evidence" value="ECO:0007669"/>
    <property type="project" value="UniProtKB-EC"/>
</dbReference>
<dbReference type="EC" id="2.2.1.1" evidence="7"/>
<evidence type="ECO:0000256" key="11">
    <source>
        <dbReference type="ARBA" id="ARBA00022842"/>
    </source>
</evidence>
<proteinExistence type="predicted"/>
<sequence length="328" mass="34421">MPGFNETLPPVWGAEKMSTRVAGGKAMEAFASHVPTMVGGAADLSGSTRTIFPGGESEHYTETGVGRNVYFGVREHGMGGAVNGMAAHGGIVRPYGATFFTFSDYMRGSIRLAALSEMNVAYVFTHDSVALGEDGPTHQPVEHLAALRAIPKLTVIRPADADETAEAWRFIISDLTGPAALILSRQDTPVYDRGEGGMASASGLDKGAYVMSEPAEPARAVVVGTGCEVSVAVAAAELLAADGIPTRVVSMPSWELFEAQGEEYQVSVIPPELPSVSVEAAISMGWQKWVDDSVAIDRFGASAPGDEVLEKLGITPQAVVERVKALIG</sequence>
<comment type="cofactor">
    <cofactor evidence="1">
        <name>Ca(2+)</name>
        <dbReference type="ChEBI" id="CHEBI:29108"/>
    </cofactor>
</comment>
<dbReference type="EMBL" id="CAFBPX010000165">
    <property type="protein sequence ID" value="CAB5036320.1"/>
    <property type="molecule type" value="Genomic_DNA"/>
</dbReference>
<dbReference type="SMART" id="SM00861">
    <property type="entry name" value="Transket_pyr"/>
    <property type="match status" value="1"/>
</dbReference>
<evidence type="ECO:0000256" key="2">
    <source>
        <dbReference type="ARBA" id="ARBA00001936"/>
    </source>
</evidence>
<comment type="cofactor">
    <cofactor evidence="3">
        <name>Co(2+)</name>
        <dbReference type="ChEBI" id="CHEBI:48828"/>
    </cofactor>
</comment>
<dbReference type="Pfam" id="PF02779">
    <property type="entry name" value="Transket_pyr"/>
    <property type="match status" value="1"/>
</dbReference>
<keyword evidence="8" id="KW-0808">Transferase</keyword>
<dbReference type="InterPro" id="IPR005475">
    <property type="entry name" value="Transketolase-like_Pyr-bd"/>
</dbReference>
<evidence type="ECO:0000256" key="7">
    <source>
        <dbReference type="ARBA" id="ARBA00013152"/>
    </source>
</evidence>
<dbReference type="Pfam" id="PF22613">
    <property type="entry name" value="Transketolase_C_1"/>
    <property type="match status" value="1"/>
</dbReference>
<evidence type="ECO:0000256" key="6">
    <source>
        <dbReference type="ARBA" id="ARBA00011738"/>
    </source>
</evidence>
<dbReference type="CDD" id="cd07033">
    <property type="entry name" value="TPP_PYR_DXS_TK_like"/>
    <property type="match status" value="1"/>
</dbReference>
<comment type="cofactor">
    <cofactor evidence="2">
        <name>Mn(2+)</name>
        <dbReference type="ChEBI" id="CHEBI:29035"/>
    </cofactor>
</comment>
<dbReference type="PROSITE" id="PS00802">
    <property type="entry name" value="TRANSKETOLASE_2"/>
    <property type="match status" value="1"/>
</dbReference>
<protein>
    <recommendedName>
        <fullName evidence="7">transketolase</fullName>
        <ecNumber evidence="7">2.2.1.1</ecNumber>
    </recommendedName>
</protein>
<dbReference type="Gene3D" id="3.40.50.920">
    <property type="match status" value="1"/>
</dbReference>
<comment type="cofactor">
    <cofactor evidence="5">
        <name>thiamine diphosphate</name>
        <dbReference type="ChEBI" id="CHEBI:58937"/>
    </cofactor>
</comment>
<evidence type="ECO:0000256" key="13">
    <source>
        <dbReference type="ARBA" id="ARBA00049473"/>
    </source>
</evidence>
<evidence type="ECO:0000256" key="5">
    <source>
        <dbReference type="ARBA" id="ARBA00001964"/>
    </source>
</evidence>
<dbReference type="FunFam" id="3.40.50.970:FF:000045">
    <property type="entry name" value="Transketolase"/>
    <property type="match status" value="1"/>
</dbReference>
<evidence type="ECO:0000256" key="1">
    <source>
        <dbReference type="ARBA" id="ARBA00001913"/>
    </source>
</evidence>
<dbReference type="GO" id="GO:0005829">
    <property type="term" value="C:cytosol"/>
    <property type="evidence" value="ECO:0007669"/>
    <property type="project" value="TreeGrafter"/>
</dbReference>
<dbReference type="AlphaFoldDB" id="A0A6J7S7E2"/>
<dbReference type="InterPro" id="IPR020826">
    <property type="entry name" value="Transketolase_BS"/>
</dbReference>
<comment type="catalytic activity">
    <reaction evidence="13">
        <text>D-sedoheptulose 7-phosphate + D-glyceraldehyde 3-phosphate = aldehydo-D-ribose 5-phosphate + D-xylulose 5-phosphate</text>
        <dbReference type="Rhea" id="RHEA:10508"/>
        <dbReference type="ChEBI" id="CHEBI:57483"/>
        <dbReference type="ChEBI" id="CHEBI:57737"/>
        <dbReference type="ChEBI" id="CHEBI:58273"/>
        <dbReference type="ChEBI" id="CHEBI:59776"/>
        <dbReference type="EC" id="2.2.1.1"/>
    </reaction>
</comment>
<dbReference type="Gene3D" id="3.40.50.970">
    <property type="match status" value="1"/>
</dbReference>
<accession>A0A6J7S7E2</accession>
<dbReference type="InterPro" id="IPR009014">
    <property type="entry name" value="Transketo_C/PFOR_II"/>
</dbReference>
<dbReference type="SUPFAM" id="SSF52518">
    <property type="entry name" value="Thiamin diphosphate-binding fold (THDP-binding)"/>
    <property type="match status" value="1"/>
</dbReference>
<keyword evidence="9" id="KW-0479">Metal-binding</keyword>
<keyword evidence="11" id="KW-0460">Magnesium</keyword>
<dbReference type="InterPro" id="IPR033247">
    <property type="entry name" value="Transketolase_fam"/>
</dbReference>